<organism evidence="3 4">
    <name type="scientific">Mycobacterium asiaticum</name>
    <dbReference type="NCBI Taxonomy" id="1790"/>
    <lineage>
        <taxon>Bacteria</taxon>
        <taxon>Bacillati</taxon>
        <taxon>Actinomycetota</taxon>
        <taxon>Actinomycetes</taxon>
        <taxon>Mycobacteriales</taxon>
        <taxon>Mycobacteriaceae</taxon>
        <taxon>Mycobacterium</taxon>
    </lineage>
</organism>
<dbReference type="OrthoDB" id="2866199at2"/>
<protein>
    <recommendedName>
        <fullName evidence="2">GIY-YIG catalytic domain-containing protein</fullName>
    </recommendedName>
</protein>
<comment type="caution">
    <text evidence="3">The sequence shown here is derived from an EMBL/GenBank/DDBJ whole genome shotgun (WGS) entry which is preliminary data.</text>
</comment>
<dbReference type="Pfam" id="PF20815">
    <property type="entry name" value="GIY_YIG_2"/>
    <property type="match status" value="1"/>
</dbReference>
<name>A0A1A3NDH0_MYCAS</name>
<evidence type="ECO:0000313" key="4">
    <source>
        <dbReference type="Proteomes" id="UP000093629"/>
    </source>
</evidence>
<gene>
    <name evidence="3" type="ORF">A5636_18215</name>
</gene>
<evidence type="ECO:0000259" key="2">
    <source>
        <dbReference type="Pfam" id="PF20815"/>
    </source>
</evidence>
<sequence length="323" mass="35198">MTPTVSIEGSHLRIAPFGSEGQSLLMSVDEWRVLSRTVDAVIDDGYVSYDEAAARLGVHRSTLTDWIAQGRLQKCLIAGRGYVTAKSLKSVEQERNASERVRPASIVTIEEPRSKSASWRPAAGNAGPPAGTPIMLSAEALTLVRALTREDTATEPRRFPVDPAQAAHPGMYSWWGDDEARAVLGEEVGMELPRLLYAGQAGATKWPSGTKSAATLGSRIGTQHIKGNARSSTFRLTISSLLSTRLSLVPIAGGKLDPASNALISEWIADHLRVVIAPFDDRDALRRLEEEVVTHLNPPLNLEHCPPTEARARISRRRRDFGR</sequence>
<reference evidence="3 4" key="1">
    <citation type="submission" date="2016-06" db="EMBL/GenBank/DDBJ databases">
        <authorList>
            <person name="Kjaerup R.B."/>
            <person name="Dalgaard T.S."/>
            <person name="Juul-Madsen H.R."/>
        </authorList>
    </citation>
    <scope>NUCLEOTIDE SEQUENCE [LARGE SCALE GENOMIC DNA]</scope>
    <source>
        <strain evidence="3 4">1245139.5</strain>
    </source>
</reference>
<keyword evidence="4" id="KW-1185">Reference proteome</keyword>
<accession>A0A1A3NDH0</accession>
<dbReference type="InterPro" id="IPR049311">
    <property type="entry name" value="GIY_YIG_cat"/>
</dbReference>
<dbReference type="RefSeq" id="WP_065156971.1">
    <property type="nucleotide sequence ID" value="NZ_LZLQ01000015.1"/>
</dbReference>
<dbReference type="AlphaFoldDB" id="A0A1A3NDH0"/>
<feature type="domain" description="GIY-YIG catalytic" evidence="2">
    <location>
        <begin position="194"/>
        <end position="319"/>
    </location>
</feature>
<feature type="region of interest" description="Disordered" evidence="1">
    <location>
        <begin position="112"/>
        <end position="131"/>
    </location>
</feature>
<feature type="compositionally biased region" description="Low complexity" evidence="1">
    <location>
        <begin position="121"/>
        <end position="131"/>
    </location>
</feature>
<proteinExistence type="predicted"/>
<evidence type="ECO:0000256" key="1">
    <source>
        <dbReference type="SAM" id="MobiDB-lite"/>
    </source>
</evidence>
<dbReference type="Proteomes" id="UP000093629">
    <property type="component" value="Unassembled WGS sequence"/>
</dbReference>
<dbReference type="EMBL" id="LZLQ01000015">
    <property type="protein sequence ID" value="OBK19340.1"/>
    <property type="molecule type" value="Genomic_DNA"/>
</dbReference>
<evidence type="ECO:0000313" key="3">
    <source>
        <dbReference type="EMBL" id="OBK19340.1"/>
    </source>
</evidence>